<evidence type="ECO:0000256" key="3">
    <source>
        <dbReference type="ARBA" id="ARBA00023125"/>
    </source>
</evidence>
<evidence type="ECO:0000313" key="9">
    <source>
        <dbReference type="EMBL" id="RDY32687.1"/>
    </source>
</evidence>
<proteinExistence type="predicted"/>
<evidence type="ECO:0000259" key="8">
    <source>
        <dbReference type="PROSITE" id="PS50110"/>
    </source>
</evidence>
<comment type="function">
    <text evidence="5">May play the central regulatory role in sporulation. It may be an element of the effector pathway responsible for the activation of sporulation genes in response to nutritional stress. Spo0A may act in concert with spo0H (a sigma factor) to control the expression of some genes that are critical to the sporulation process.</text>
</comment>
<dbReference type="SUPFAM" id="SSF46689">
    <property type="entry name" value="Homeodomain-like"/>
    <property type="match status" value="1"/>
</dbReference>
<name>A0A371JIZ5_9FIRM</name>
<dbReference type="PANTHER" id="PTHR43280:SF2">
    <property type="entry name" value="HTH-TYPE TRANSCRIPTIONAL REGULATOR EXSA"/>
    <property type="match status" value="1"/>
</dbReference>
<organism evidence="9 10">
    <name type="scientific">Lachnotalea glycerini</name>
    <dbReference type="NCBI Taxonomy" id="1763509"/>
    <lineage>
        <taxon>Bacteria</taxon>
        <taxon>Bacillati</taxon>
        <taxon>Bacillota</taxon>
        <taxon>Clostridia</taxon>
        <taxon>Lachnospirales</taxon>
        <taxon>Lachnospiraceae</taxon>
        <taxon>Lachnotalea</taxon>
    </lineage>
</organism>
<dbReference type="RefSeq" id="WP_094379267.1">
    <property type="nucleotide sequence ID" value="NZ_NOKA02000003.1"/>
</dbReference>
<dbReference type="GO" id="GO:0000160">
    <property type="term" value="P:phosphorelay signal transduction system"/>
    <property type="evidence" value="ECO:0007669"/>
    <property type="project" value="InterPro"/>
</dbReference>
<dbReference type="InterPro" id="IPR020449">
    <property type="entry name" value="Tscrpt_reg_AraC-type_HTH"/>
</dbReference>
<evidence type="ECO:0000256" key="6">
    <source>
        <dbReference type="PROSITE-ProRule" id="PRU00169"/>
    </source>
</evidence>
<evidence type="ECO:0000259" key="7">
    <source>
        <dbReference type="PROSITE" id="PS01124"/>
    </source>
</evidence>
<dbReference type="Gene3D" id="1.10.10.60">
    <property type="entry name" value="Homeodomain-like"/>
    <property type="match status" value="2"/>
</dbReference>
<feature type="modified residue" description="4-aspartylphosphate" evidence="6">
    <location>
        <position position="59"/>
    </location>
</feature>
<dbReference type="InterPro" id="IPR009057">
    <property type="entry name" value="Homeodomain-like_sf"/>
</dbReference>
<sequence length="541" mass="63516">MAKIIYKVLIADDEYWTREKLRTMIDWKQYNIEFLEPAVDGEDVLRKVKENTPDILITDINMPFMNGVDLIKILKEEYTDIIIFVISGYDNFDYVKSTLLAGAINYLLKPVTKIDLVNSLSKALEIISNKRQKEKKQEEQKNEILKASSFIQDRELSLLVEKEETAYSPTIMMNSKIDFAGCSLILIKIHNLKELMMQYHYDMNQLSYSIKKKIKDVTRYENLLIFNHIFRSNEFIIITELEESKLRIMANQILNYFKVYQETLISIVISEHSYSIESIHTAYIETITMLMTRKYMKNSVMILCEKDNSSIKSDVNNQMSEELENKLKNLLRTRNQSAVKELIFETVGLRYCDINGWSFLEVKQTVKRVCNVFVDYISEEKSPRKIIDMENMIDLAIKTVENLVVENLCEVLEEMIDTITDLKVEAEIGSIRSVVKLCVKYIDNNFFEELTLTSLANKFNVESSYFSKIFRQEIGSNLMLYIAQKRIDKAKEYMIDSKINLTEIAFIVGYDDYTYFNRVFRKMTGVSPREYRNKLKKCQED</sequence>
<dbReference type="AlphaFoldDB" id="A0A371JIZ5"/>
<dbReference type="InterPro" id="IPR001789">
    <property type="entry name" value="Sig_transdc_resp-reg_receiver"/>
</dbReference>
<dbReference type="OrthoDB" id="159632at2"/>
<dbReference type="CDD" id="cd17536">
    <property type="entry name" value="REC_YesN-like"/>
    <property type="match status" value="1"/>
</dbReference>
<dbReference type="Proteomes" id="UP000216411">
    <property type="component" value="Unassembled WGS sequence"/>
</dbReference>
<dbReference type="PROSITE" id="PS01124">
    <property type="entry name" value="HTH_ARAC_FAMILY_2"/>
    <property type="match status" value="1"/>
</dbReference>
<comment type="caution">
    <text evidence="9">The sequence shown here is derived from an EMBL/GenBank/DDBJ whole genome shotgun (WGS) entry which is preliminary data.</text>
</comment>
<accession>A0A371JIZ5</accession>
<feature type="domain" description="HTH araC/xylS-type" evidence="7">
    <location>
        <begin position="436"/>
        <end position="534"/>
    </location>
</feature>
<dbReference type="EMBL" id="NOKA02000003">
    <property type="protein sequence ID" value="RDY32687.1"/>
    <property type="molecule type" value="Genomic_DNA"/>
</dbReference>
<dbReference type="SMART" id="SM00448">
    <property type="entry name" value="REC"/>
    <property type="match status" value="1"/>
</dbReference>
<dbReference type="GO" id="GO:0043565">
    <property type="term" value="F:sequence-specific DNA binding"/>
    <property type="evidence" value="ECO:0007669"/>
    <property type="project" value="InterPro"/>
</dbReference>
<keyword evidence="10" id="KW-1185">Reference proteome</keyword>
<dbReference type="SUPFAM" id="SSF52172">
    <property type="entry name" value="CheY-like"/>
    <property type="match status" value="1"/>
</dbReference>
<evidence type="ECO:0000313" key="10">
    <source>
        <dbReference type="Proteomes" id="UP000216411"/>
    </source>
</evidence>
<feature type="domain" description="Response regulatory" evidence="8">
    <location>
        <begin position="7"/>
        <end position="124"/>
    </location>
</feature>
<dbReference type="InterPro" id="IPR018060">
    <property type="entry name" value="HTH_AraC"/>
</dbReference>
<keyword evidence="4" id="KW-0804">Transcription</keyword>
<dbReference type="SMART" id="SM00342">
    <property type="entry name" value="HTH_ARAC"/>
    <property type="match status" value="1"/>
</dbReference>
<dbReference type="InterPro" id="IPR018062">
    <property type="entry name" value="HTH_AraC-typ_CS"/>
</dbReference>
<dbReference type="PROSITE" id="PS50110">
    <property type="entry name" value="RESPONSE_REGULATORY"/>
    <property type="match status" value="1"/>
</dbReference>
<dbReference type="PRINTS" id="PR00032">
    <property type="entry name" value="HTHARAC"/>
</dbReference>
<evidence type="ECO:0000256" key="2">
    <source>
        <dbReference type="ARBA" id="ARBA00023015"/>
    </source>
</evidence>
<dbReference type="Pfam" id="PF12833">
    <property type="entry name" value="HTH_18"/>
    <property type="match status" value="1"/>
</dbReference>
<reference evidence="9 10" key="1">
    <citation type="journal article" date="2017" name="Genome Announc.">
        <title>Draft Genome Sequence of a Sporulating and Motile Strain of Lachnotalea glycerini Isolated from Water in Quebec City, Canada.</title>
        <authorList>
            <person name="Maheux A.F."/>
            <person name="Boudreau D.K."/>
            <person name="Berube E."/>
            <person name="Boissinot M."/>
            <person name="Raymond F."/>
            <person name="Brodeur S."/>
            <person name="Corbeil J."/>
            <person name="Isabel S."/>
            <person name="Omar R.F."/>
            <person name="Bergeron M.G."/>
        </authorList>
    </citation>
    <scope>NUCLEOTIDE SEQUENCE [LARGE SCALE GENOMIC DNA]</scope>
    <source>
        <strain evidence="9 10">CCRI-19302</strain>
    </source>
</reference>
<dbReference type="PROSITE" id="PS00041">
    <property type="entry name" value="HTH_ARAC_FAMILY_1"/>
    <property type="match status" value="1"/>
</dbReference>
<keyword evidence="3" id="KW-0238">DNA-binding</keyword>
<keyword evidence="2" id="KW-0805">Transcription regulation</keyword>
<dbReference type="GO" id="GO:0003700">
    <property type="term" value="F:DNA-binding transcription factor activity"/>
    <property type="evidence" value="ECO:0007669"/>
    <property type="project" value="InterPro"/>
</dbReference>
<keyword evidence="6" id="KW-0597">Phosphoprotein</keyword>
<evidence type="ECO:0000256" key="4">
    <source>
        <dbReference type="ARBA" id="ARBA00023163"/>
    </source>
</evidence>
<dbReference type="Gene3D" id="3.40.50.2300">
    <property type="match status" value="1"/>
</dbReference>
<dbReference type="InterPro" id="IPR011006">
    <property type="entry name" value="CheY-like_superfamily"/>
</dbReference>
<dbReference type="PANTHER" id="PTHR43280">
    <property type="entry name" value="ARAC-FAMILY TRANSCRIPTIONAL REGULATOR"/>
    <property type="match status" value="1"/>
</dbReference>
<dbReference type="Pfam" id="PF00072">
    <property type="entry name" value="Response_reg"/>
    <property type="match status" value="1"/>
</dbReference>
<evidence type="ECO:0000256" key="1">
    <source>
        <dbReference type="ARBA" id="ARBA00018672"/>
    </source>
</evidence>
<gene>
    <name evidence="9" type="ORF">CG710_004485</name>
</gene>
<evidence type="ECO:0000256" key="5">
    <source>
        <dbReference type="ARBA" id="ARBA00024867"/>
    </source>
</evidence>
<protein>
    <recommendedName>
        <fullName evidence="1">Stage 0 sporulation protein A homolog</fullName>
    </recommendedName>
</protein>